<sequence>MAHRTAPLLCAAALVLNAAPAAALSNHCITIDARKGWQYLDIPRGIPADIRADAAWTVDARSYGDVDERGHRGAAATALEPYSAYKVIPSLPFGRLLVTDGVDIVDFYVFEGEVTQAILNYLEFGGRFGFRINDTALSDNAGSARLCIAMD</sequence>
<name>A0AAE3VTF1_9HYPH</name>
<organism evidence="2 3">
    <name type="scientific">Amorphus orientalis</name>
    <dbReference type="NCBI Taxonomy" id="649198"/>
    <lineage>
        <taxon>Bacteria</taxon>
        <taxon>Pseudomonadati</taxon>
        <taxon>Pseudomonadota</taxon>
        <taxon>Alphaproteobacteria</taxon>
        <taxon>Hyphomicrobiales</taxon>
        <taxon>Amorphaceae</taxon>
        <taxon>Amorphus</taxon>
    </lineage>
</organism>
<protein>
    <submittedName>
        <fullName evidence="2">Uncharacterized protein</fullName>
    </submittedName>
</protein>
<dbReference type="AlphaFoldDB" id="A0AAE3VTF1"/>
<feature type="chain" id="PRO_5042091079" evidence="1">
    <location>
        <begin position="24"/>
        <end position="151"/>
    </location>
</feature>
<evidence type="ECO:0000313" key="3">
    <source>
        <dbReference type="Proteomes" id="UP001229244"/>
    </source>
</evidence>
<keyword evidence="3" id="KW-1185">Reference proteome</keyword>
<dbReference type="RefSeq" id="WP_306887770.1">
    <property type="nucleotide sequence ID" value="NZ_JAUSUL010000009.1"/>
</dbReference>
<accession>A0AAE3VTF1</accession>
<evidence type="ECO:0000313" key="2">
    <source>
        <dbReference type="EMBL" id="MDQ0317843.1"/>
    </source>
</evidence>
<feature type="signal peptide" evidence="1">
    <location>
        <begin position="1"/>
        <end position="23"/>
    </location>
</feature>
<proteinExistence type="predicted"/>
<comment type="caution">
    <text evidence="2">The sequence shown here is derived from an EMBL/GenBank/DDBJ whole genome shotgun (WGS) entry which is preliminary data.</text>
</comment>
<keyword evidence="1" id="KW-0732">Signal</keyword>
<reference evidence="2" key="1">
    <citation type="submission" date="2023-07" db="EMBL/GenBank/DDBJ databases">
        <title>Genomic Encyclopedia of Type Strains, Phase IV (KMG-IV): sequencing the most valuable type-strain genomes for metagenomic binning, comparative biology and taxonomic classification.</title>
        <authorList>
            <person name="Goeker M."/>
        </authorList>
    </citation>
    <scope>NUCLEOTIDE SEQUENCE</scope>
    <source>
        <strain evidence="2">DSM 21202</strain>
    </source>
</reference>
<gene>
    <name evidence="2" type="ORF">J2S73_004330</name>
</gene>
<dbReference type="EMBL" id="JAUSUL010000009">
    <property type="protein sequence ID" value="MDQ0317843.1"/>
    <property type="molecule type" value="Genomic_DNA"/>
</dbReference>
<dbReference type="Proteomes" id="UP001229244">
    <property type="component" value="Unassembled WGS sequence"/>
</dbReference>
<evidence type="ECO:0000256" key="1">
    <source>
        <dbReference type="SAM" id="SignalP"/>
    </source>
</evidence>